<dbReference type="EMBL" id="LWDD02002703">
    <property type="protein sequence ID" value="KAE8240115.1"/>
    <property type="molecule type" value="Genomic_DNA"/>
</dbReference>
<dbReference type="Proteomes" id="UP000077671">
    <property type="component" value="Unassembled WGS sequence"/>
</dbReference>
<protein>
    <submittedName>
        <fullName evidence="2">Uncharacterized protein</fullName>
    </submittedName>
</protein>
<proteinExistence type="predicted"/>
<comment type="caution">
    <text evidence="2">The sequence shown here is derived from an EMBL/GenBank/DDBJ whole genome shotgun (WGS) entry which is preliminary data.</text>
</comment>
<organism evidence="2 3">
    <name type="scientific">Tilletia caries</name>
    <name type="common">wheat bunt fungus</name>
    <dbReference type="NCBI Taxonomy" id="13290"/>
    <lineage>
        <taxon>Eukaryota</taxon>
        <taxon>Fungi</taxon>
        <taxon>Dikarya</taxon>
        <taxon>Basidiomycota</taxon>
        <taxon>Ustilaginomycotina</taxon>
        <taxon>Exobasidiomycetes</taxon>
        <taxon>Tilletiales</taxon>
        <taxon>Tilletiaceae</taxon>
        <taxon>Tilletia</taxon>
    </lineage>
</organism>
<reference evidence="2" key="1">
    <citation type="submission" date="2016-04" db="EMBL/GenBank/DDBJ databases">
        <authorList>
            <person name="Nguyen H.D."/>
            <person name="Kesanakurti P."/>
            <person name="Cullis J."/>
            <person name="Levesque C.A."/>
            <person name="Hambleton S."/>
        </authorList>
    </citation>
    <scope>NUCLEOTIDE SEQUENCE</scope>
    <source>
        <strain evidence="2">DAOMC 238032</strain>
    </source>
</reference>
<feature type="non-terminal residue" evidence="2">
    <location>
        <position position="93"/>
    </location>
</feature>
<gene>
    <name evidence="2" type="ORF">A4X03_0g8596</name>
</gene>
<evidence type="ECO:0000313" key="2">
    <source>
        <dbReference type="EMBL" id="KAE8240115.1"/>
    </source>
</evidence>
<accession>A0A8T8SH63</accession>
<reference evidence="2" key="2">
    <citation type="journal article" date="2019" name="IMA Fungus">
        <title>Genome sequencing and comparison of five Tilletia species to identify candidate genes for the detection of regulated species infecting wheat.</title>
        <authorList>
            <person name="Nguyen H.D.T."/>
            <person name="Sultana T."/>
            <person name="Kesanakurti P."/>
            <person name="Hambleton S."/>
        </authorList>
    </citation>
    <scope>NUCLEOTIDE SEQUENCE</scope>
    <source>
        <strain evidence="2">DAOMC 238032</strain>
    </source>
</reference>
<name>A0A8T8SH63_9BASI</name>
<evidence type="ECO:0000313" key="3">
    <source>
        <dbReference type="Proteomes" id="UP000077671"/>
    </source>
</evidence>
<evidence type="ECO:0000256" key="1">
    <source>
        <dbReference type="SAM" id="MobiDB-lite"/>
    </source>
</evidence>
<feature type="region of interest" description="Disordered" evidence="1">
    <location>
        <begin position="27"/>
        <end position="46"/>
    </location>
</feature>
<dbReference type="AlphaFoldDB" id="A0A8T8SH63"/>
<sequence>MFAAATLSAATRRAAFRSARLSLPRAGLATEAAPTPAPAERRTDPALKANAGISPATATHTVEDLHSATAHEILQQGGNRKQAALRHFTVNFG</sequence>